<evidence type="ECO:0000256" key="3">
    <source>
        <dbReference type="ARBA" id="ARBA00022723"/>
    </source>
</evidence>
<evidence type="ECO:0000313" key="8">
    <source>
        <dbReference type="EMBL" id="TDK58885.1"/>
    </source>
</evidence>
<evidence type="ECO:0000256" key="4">
    <source>
        <dbReference type="ARBA" id="ARBA00023002"/>
    </source>
</evidence>
<accession>A0A4R5VLG9</accession>
<keyword evidence="3" id="KW-0479">Metal-binding</keyword>
<comment type="cofactor">
    <cofactor evidence="1">
        <name>Mo-bis(molybdopterin guanine dinucleotide)</name>
        <dbReference type="ChEBI" id="CHEBI:60539"/>
    </cofactor>
</comment>
<dbReference type="PROSITE" id="PS00551">
    <property type="entry name" value="MOLYBDOPTERIN_PROK_1"/>
    <property type="match status" value="1"/>
</dbReference>
<dbReference type="Proteomes" id="UP000295132">
    <property type="component" value="Unassembled WGS sequence"/>
</dbReference>
<comment type="caution">
    <text evidence="8">The sequence shown here is derived from an EMBL/GenBank/DDBJ whole genome shotgun (WGS) entry which is preliminary data.</text>
</comment>
<dbReference type="PROSITE" id="PS51669">
    <property type="entry name" value="4FE4S_MOW_BIS_MGD"/>
    <property type="match status" value="1"/>
</dbReference>
<evidence type="ECO:0000256" key="2">
    <source>
        <dbReference type="ARBA" id="ARBA00022485"/>
    </source>
</evidence>
<dbReference type="SMART" id="SM00926">
    <property type="entry name" value="Molybdop_Fe4S4"/>
    <property type="match status" value="1"/>
</dbReference>
<evidence type="ECO:0000313" key="9">
    <source>
        <dbReference type="Proteomes" id="UP000295132"/>
    </source>
</evidence>
<reference evidence="8 9" key="1">
    <citation type="submission" date="2019-03" db="EMBL/GenBank/DDBJ databases">
        <title>Bacillus niacini sp. nov. a Nicotinate-Metabolizing Mesophile Isolated from Soil.</title>
        <authorList>
            <person name="Zhang G."/>
        </authorList>
    </citation>
    <scope>NUCLEOTIDE SEQUENCE [LARGE SCALE GENOMIC DNA]</scope>
    <source>
        <strain evidence="8 9">WN066</strain>
    </source>
</reference>
<dbReference type="InterPro" id="IPR050123">
    <property type="entry name" value="Prok_molybdopt-oxidoreductase"/>
</dbReference>
<name>A0A4R5VLG9_9BACI</name>
<dbReference type="PANTHER" id="PTHR43105:SF14">
    <property type="entry name" value="FORMATE DEHYDROGENASE H"/>
    <property type="match status" value="1"/>
</dbReference>
<dbReference type="AlphaFoldDB" id="A0A4R5VLG9"/>
<evidence type="ECO:0000256" key="6">
    <source>
        <dbReference type="ARBA" id="ARBA00023014"/>
    </source>
</evidence>
<dbReference type="Gene3D" id="2.20.25.90">
    <property type="entry name" value="ADC-like domains"/>
    <property type="match status" value="1"/>
</dbReference>
<keyword evidence="5" id="KW-0408">Iron</keyword>
<dbReference type="Pfam" id="PF04879">
    <property type="entry name" value="Molybdop_Fe4S4"/>
    <property type="match status" value="1"/>
</dbReference>
<dbReference type="GO" id="GO:0046872">
    <property type="term" value="F:metal ion binding"/>
    <property type="evidence" value="ECO:0007669"/>
    <property type="project" value="UniProtKB-KW"/>
</dbReference>
<evidence type="ECO:0000259" key="7">
    <source>
        <dbReference type="PROSITE" id="PS51669"/>
    </source>
</evidence>
<feature type="domain" description="4Fe-4S Mo/W bis-MGD-type" evidence="7">
    <location>
        <begin position="26"/>
        <end position="82"/>
    </location>
</feature>
<evidence type="ECO:0000256" key="5">
    <source>
        <dbReference type="ARBA" id="ARBA00023004"/>
    </source>
</evidence>
<dbReference type="Gene3D" id="3.40.50.740">
    <property type="match status" value="1"/>
</dbReference>
<proteinExistence type="predicted"/>
<keyword evidence="6" id="KW-0411">Iron-sulfur</keyword>
<evidence type="ECO:0000256" key="1">
    <source>
        <dbReference type="ARBA" id="ARBA00001942"/>
    </source>
</evidence>
<keyword evidence="4" id="KW-0560">Oxidoreductase</keyword>
<dbReference type="InterPro" id="IPR006656">
    <property type="entry name" value="Mopterin_OxRdtase"/>
</dbReference>
<dbReference type="FunFam" id="2.20.25.90:FF:000006">
    <property type="entry name" value="Formate dehydrogenase alpha subunit"/>
    <property type="match status" value="1"/>
</dbReference>
<dbReference type="EMBL" id="SMYO01000011">
    <property type="protein sequence ID" value="TDK58885.1"/>
    <property type="molecule type" value="Genomic_DNA"/>
</dbReference>
<gene>
    <name evidence="8" type="ORF">E2K98_22005</name>
</gene>
<dbReference type="InterPro" id="IPR027467">
    <property type="entry name" value="MopterinOxRdtase_cofactor_BS"/>
</dbReference>
<dbReference type="PANTHER" id="PTHR43105">
    <property type="entry name" value="RESPIRATORY NITRATE REDUCTASE"/>
    <property type="match status" value="1"/>
</dbReference>
<dbReference type="GO" id="GO:0022904">
    <property type="term" value="P:respiratory electron transport chain"/>
    <property type="evidence" value="ECO:0007669"/>
    <property type="project" value="TreeGrafter"/>
</dbReference>
<dbReference type="Pfam" id="PF00384">
    <property type="entry name" value="Molybdopterin"/>
    <property type="match status" value="1"/>
</dbReference>
<keyword evidence="2" id="KW-0004">4Fe-4S</keyword>
<organism evidence="8 9">
    <name type="scientific">Bacillus salipaludis</name>
    <dbReference type="NCBI Taxonomy" id="2547811"/>
    <lineage>
        <taxon>Bacteria</taxon>
        <taxon>Bacillati</taxon>
        <taxon>Bacillota</taxon>
        <taxon>Bacilli</taxon>
        <taxon>Bacillales</taxon>
        <taxon>Bacillaceae</taxon>
        <taxon>Bacillus</taxon>
    </lineage>
</organism>
<sequence length="158" mass="17620">MMKRIDYYDGSRDSSLIKGGKIMGETSLVKTICGYCGTGCGLVLEVQDNKIKKIRGDKEAPVNNGQTCVKGAFAYEYVHAKNRLTSPLIRIAGKLVETTWDEAYEFIARKLGEIKDEWGPNAISMFACARTTNESNFITQKFMRTVIDSNNIDGCNRT</sequence>
<dbReference type="SUPFAM" id="SSF53706">
    <property type="entry name" value="Formate dehydrogenase/DMSO reductase, domains 1-3"/>
    <property type="match status" value="1"/>
</dbReference>
<dbReference type="InterPro" id="IPR006963">
    <property type="entry name" value="Mopterin_OxRdtase_4Fe-4S_dom"/>
</dbReference>
<dbReference type="GO" id="GO:0051539">
    <property type="term" value="F:4 iron, 4 sulfur cluster binding"/>
    <property type="evidence" value="ECO:0007669"/>
    <property type="project" value="UniProtKB-KW"/>
</dbReference>
<dbReference type="GO" id="GO:0003954">
    <property type="term" value="F:NADH dehydrogenase activity"/>
    <property type="evidence" value="ECO:0007669"/>
    <property type="project" value="TreeGrafter"/>
</dbReference>
<protein>
    <recommendedName>
        <fullName evidence="7">4Fe-4S Mo/W bis-MGD-type domain-containing protein</fullName>
    </recommendedName>
</protein>
<dbReference type="GO" id="GO:0016020">
    <property type="term" value="C:membrane"/>
    <property type="evidence" value="ECO:0007669"/>
    <property type="project" value="TreeGrafter"/>
</dbReference>